<gene>
    <name evidence="3" type="ORF">SAMN05421830_12322</name>
</gene>
<protein>
    <submittedName>
        <fullName evidence="3">ThiF family protein</fullName>
    </submittedName>
</protein>
<dbReference type="EMBL" id="FOTO01000023">
    <property type="protein sequence ID" value="SFM22870.1"/>
    <property type="molecule type" value="Genomic_DNA"/>
</dbReference>
<accession>A0A8G2C6A0</accession>
<dbReference type="InterPro" id="IPR046741">
    <property type="entry name" value="DUF6791"/>
</dbReference>
<dbReference type="GO" id="GO:0061504">
    <property type="term" value="P:cyclic threonylcarbamoyladenosine biosynthetic process"/>
    <property type="evidence" value="ECO:0007669"/>
    <property type="project" value="TreeGrafter"/>
</dbReference>
<evidence type="ECO:0000313" key="4">
    <source>
        <dbReference type="Proteomes" id="UP000199581"/>
    </source>
</evidence>
<evidence type="ECO:0000259" key="2">
    <source>
        <dbReference type="Pfam" id="PF20590"/>
    </source>
</evidence>
<dbReference type="InterPro" id="IPR035985">
    <property type="entry name" value="Ubiquitin-activating_enz"/>
</dbReference>
<dbReference type="OrthoDB" id="272552at2"/>
<feature type="domain" description="THIF-type NAD/FAD binding fold" evidence="1">
    <location>
        <begin position="171"/>
        <end position="298"/>
    </location>
</feature>
<feature type="domain" description="DUF6791" evidence="2">
    <location>
        <begin position="10"/>
        <end position="159"/>
    </location>
</feature>
<sequence length="397" mass="44242">MSQKLISRSPDLKKLRDDGYEIEIRHGHLLIHSIPYVNAERKVQRGTLVSDLSLAGDRTVTPHTHVIFFQGEYPCSNEGVPLEQIRHASEKKNIAGDIAIDHSFSNKPSGGYANYYEKMTQYIKIISHPAKALDDNVDPRTFKPIETTSEESVFRYVDTASSRAGIQVVSDKVASQRIAIVGLGGTGSYVLDFVAKTPVREIHLFDGDDFQSHNAFRAPGAASLEDLCQRKMKVAYLADKYSRMHTRITAHPQMITKETVNDLQGFDYVFLCVDKGSCKKAVIDALATSDTVVIDAGMDVQLVDETLLGTCRVTTCTKTKNDHATSRISMSDNMEDAEYSSNIQIVELNALNACHAVIKWKQLSGFYQDLEHEHHLIYSTNCALLDASECDHVNKQI</sequence>
<dbReference type="GO" id="GO:0061503">
    <property type="term" value="F:tRNA threonylcarbamoyladenosine dehydratase"/>
    <property type="evidence" value="ECO:0007669"/>
    <property type="project" value="TreeGrafter"/>
</dbReference>
<keyword evidence="4" id="KW-1185">Reference proteome</keyword>
<reference evidence="3 4" key="1">
    <citation type="submission" date="2016-10" db="EMBL/GenBank/DDBJ databases">
        <authorList>
            <person name="Varghese N."/>
            <person name="Submissions S."/>
        </authorList>
    </citation>
    <scope>NUCLEOTIDE SEQUENCE [LARGE SCALE GENOMIC DNA]</scope>
    <source>
        <strain evidence="3 4">DSM 1741</strain>
    </source>
</reference>
<proteinExistence type="predicted"/>
<dbReference type="InterPro" id="IPR045886">
    <property type="entry name" value="ThiF/MoeB/HesA"/>
</dbReference>
<dbReference type="Proteomes" id="UP000199581">
    <property type="component" value="Unassembled WGS sequence"/>
</dbReference>
<evidence type="ECO:0000313" key="3">
    <source>
        <dbReference type="EMBL" id="SFM22870.1"/>
    </source>
</evidence>
<dbReference type="CDD" id="cd01483">
    <property type="entry name" value="E1_enzyme_family"/>
    <property type="match status" value="1"/>
</dbReference>
<dbReference type="PANTHER" id="PTHR43267">
    <property type="entry name" value="TRNA THREONYLCARBAMOYLADENOSINE DEHYDRATASE"/>
    <property type="match status" value="1"/>
</dbReference>
<dbReference type="NCBIfam" id="NF004805">
    <property type="entry name" value="PRK06153.1-4"/>
    <property type="match status" value="1"/>
</dbReference>
<organism evidence="3 4">
    <name type="scientific">Desulfomicrobium norvegicum (strain DSM 1741 / NCIMB 8310)</name>
    <name type="common">Desulfovibrio baculatus (strain Norway 4)</name>
    <name type="synonym">Desulfovibrio desulfuricans (strain Norway 4)</name>
    <dbReference type="NCBI Taxonomy" id="52561"/>
    <lineage>
        <taxon>Bacteria</taxon>
        <taxon>Pseudomonadati</taxon>
        <taxon>Thermodesulfobacteriota</taxon>
        <taxon>Desulfovibrionia</taxon>
        <taxon>Desulfovibrionales</taxon>
        <taxon>Desulfomicrobiaceae</taxon>
        <taxon>Desulfomicrobium</taxon>
    </lineage>
</organism>
<dbReference type="Pfam" id="PF20590">
    <property type="entry name" value="DUF6791"/>
    <property type="match status" value="1"/>
</dbReference>
<dbReference type="AlphaFoldDB" id="A0A8G2C6A0"/>
<dbReference type="NCBIfam" id="NF004804">
    <property type="entry name" value="PRK06153.1-3"/>
    <property type="match status" value="1"/>
</dbReference>
<dbReference type="Gene3D" id="3.40.50.720">
    <property type="entry name" value="NAD(P)-binding Rossmann-like Domain"/>
    <property type="match status" value="1"/>
</dbReference>
<dbReference type="PANTHER" id="PTHR43267:SF1">
    <property type="entry name" value="TRNA THREONYLCARBAMOYLADENOSINE DEHYDRATASE"/>
    <property type="match status" value="1"/>
</dbReference>
<name>A0A8G2C6A0_DESNO</name>
<evidence type="ECO:0000259" key="1">
    <source>
        <dbReference type="Pfam" id="PF00899"/>
    </source>
</evidence>
<dbReference type="SUPFAM" id="SSF69572">
    <property type="entry name" value="Activating enzymes of the ubiquitin-like proteins"/>
    <property type="match status" value="1"/>
</dbReference>
<dbReference type="InterPro" id="IPR000594">
    <property type="entry name" value="ThiF_NAD_FAD-bd"/>
</dbReference>
<comment type="caution">
    <text evidence="3">The sequence shown here is derived from an EMBL/GenBank/DDBJ whole genome shotgun (WGS) entry which is preliminary data.</text>
</comment>
<dbReference type="RefSeq" id="WP_092194638.1">
    <property type="nucleotide sequence ID" value="NZ_FOTO01000023.1"/>
</dbReference>
<dbReference type="GO" id="GO:0008641">
    <property type="term" value="F:ubiquitin-like modifier activating enzyme activity"/>
    <property type="evidence" value="ECO:0007669"/>
    <property type="project" value="InterPro"/>
</dbReference>
<dbReference type="Pfam" id="PF00899">
    <property type="entry name" value="ThiF"/>
    <property type="match status" value="1"/>
</dbReference>